<evidence type="ECO:0000256" key="5">
    <source>
        <dbReference type="ARBA" id="ARBA00022801"/>
    </source>
</evidence>
<evidence type="ECO:0000313" key="9">
    <source>
        <dbReference type="Proteomes" id="UP001231189"/>
    </source>
</evidence>
<dbReference type="EMBL" id="JAUUTY010000006">
    <property type="protein sequence ID" value="KAK1615857.1"/>
    <property type="molecule type" value="Genomic_DNA"/>
</dbReference>
<keyword evidence="1" id="KW-0808">Transferase</keyword>
<evidence type="ECO:0000256" key="3">
    <source>
        <dbReference type="ARBA" id="ARBA00022722"/>
    </source>
</evidence>
<protein>
    <recommendedName>
        <fullName evidence="7">Reverse transcriptase RNase H-like domain-containing protein</fullName>
    </recommendedName>
</protein>
<dbReference type="Proteomes" id="UP001231189">
    <property type="component" value="Unassembled WGS sequence"/>
</dbReference>
<sequence>MASEDVHMADLDATSTYWSSSDSDDSDLDELLNDDETEMMLLLFGMKHMEDRAKLLDQRKGSVMGRMCIPRDHCYYGLCDIGASSSAIPYDLYKEIRHEIGPCELEDIDVAIQLTNREIVYPIGIVRDVEVLCEIVEVFMDDFSVYGTSFDNCLHNLDKVLQRCEETNLVLNWEKCHFMVNEGIVPGHKISKRGIEVDQAKVEAIEKMPYPRDVKGIRGILGHAGFYRRFIKDFSKISKPLTNLLQKNAPFVFDDDYKEAFETLKKALTTAPIVQPPDWNLPFEIMCDASDFAVGAVLGQRVDKKLNVIHYVSKTLDAAQKNYATTEKEFLAVVFACDKFRPYIVDSKVTIHTDHAAIKYLMGKKDAKPRLIRWVLLLQEFDLHIVERKDAENPVANNLSRLENISDDPIPINDSFPNEQLAAIKVVSQSPCKLEIDNLTVSLAKYFGCVVQFHVGAGISGVAPHYIPPPSTFNVLLGSYWFHVGAESLGVAPHYIPPPSTFNVLLGSYWFDNLGFIEGNLPLYASHLPLGVPNERVLYAYQAGITLEIGPRKRTAYKNPMGMSPYKMVYGKACHLPLELEHKAYWAVKELNRDFKLAGEKRLLDLSSLDEWRIEAYENARLFKEKVKQWHDRRILKREFHEYSMFSAAMSSSGSTGDNPFMGGINPYLNKLMTHPKELLFDVYFPPPFL</sequence>
<proteinExistence type="predicted"/>
<dbReference type="GO" id="GO:0004519">
    <property type="term" value="F:endonuclease activity"/>
    <property type="evidence" value="ECO:0007669"/>
    <property type="project" value="UniProtKB-KW"/>
</dbReference>
<evidence type="ECO:0000259" key="7">
    <source>
        <dbReference type="Pfam" id="PF17917"/>
    </source>
</evidence>
<comment type="caution">
    <text evidence="8">The sequence shown here is derived from an EMBL/GenBank/DDBJ whole genome shotgun (WGS) entry which is preliminary data.</text>
</comment>
<dbReference type="PANTHER" id="PTHR34072">
    <property type="entry name" value="ENZYMATIC POLYPROTEIN-RELATED"/>
    <property type="match status" value="1"/>
</dbReference>
<dbReference type="GO" id="GO:0016787">
    <property type="term" value="F:hydrolase activity"/>
    <property type="evidence" value="ECO:0007669"/>
    <property type="project" value="UniProtKB-KW"/>
</dbReference>
<accession>A0AAD8VQ49</accession>
<dbReference type="GO" id="GO:0003964">
    <property type="term" value="F:RNA-directed DNA polymerase activity"/>
    <property type="evidence" value="ECO:0007669"/>
    <property type="project" value="UniProtKB-KW"/>
</dbReference>
<evidence type="ECO:0000256" key="4">
    <source>
        <dbReference type="ARBA" id="ARBA00022759"/>
    </source>
</evidence>
<dbReference type="InterPro" id="IPR043502">
    <property type="entry name" value="DNA/RNA_pol_sf"/>
</dbReference>
<dbReference type="AlphaFoldDB" id="A0AAD8VQ49"/>
<feature type="domain" description="Reverse transcriptase RNase H-like" evidence="7">
    <location>
        <begin position="278"/>
        <end position="381"/>
    </location>
</feature>
<dbReference type="Pfam" id="PF17917">
    <property type="entry name" value="RT_RNaseH"/>
    <property type="match status" value="1"/>
</dbReference>
<name>A0AAD8VQ49_LOLMU</name>
<keyword evidence="3" id="KW-0540">Nuclease</keyword>
<reference evidence="8" key="1">
    <citation type="submission" date="2023-07" db="EMBL/GenBank/DDBJ databases">
        <title>A chromosome-level genome assembly of Lolium multiflorum.</title>
        <authorList>
            <person name="Chen Y."/>
            <person name="Copetti D."/>
            <person name="Kolliker R."/>
            <person name="Studer B."/>
        </authorList>
    </citation>
    <scope>NUCLEOTIDE SEQUENCE</scope>
    <source>
        <strain evidence="8">02402/16</strain>
        <tissue evidence="8">Leaf</tissue>
    </source>
</reference>
<dbReference type="CDD" id="cd09274">
    <property type="entry name" value="RNase_HI_RT_Ty3"/>
    <property type="match status" value="1"/>
</dbReference>
<dbReference type="PANTHER" id="PTHR34072:SF57">
    <property type="entry name" value="RNA-DIRECTED DNA POLYMERASE"/>
    <property type="match status" value="1"/>
</dbReference>
<dbReference type="InterPro" id="IPR043128">
    <property type="entry name" value="Rev_trsase/Diguanyl_cyclase"/>
</dbReference>
<dbReference type="InterPro" id="IPR041373">
    <property type="entry name" value="RT_RNaseH"/>
</dbReference>
<dbReference type="FunFam" id="3.10.20.370:FF:000001">
    <property type="entry name" value="Retrovirus-related Pol polyprotein from transposon 17.6-like protein"/>
    <property type="match status" value="1"/>
</dbReference>
<organism evidence="8 9">
    <name type="scientific">Lolium multiflorum</name>
    <name type="common">Italian ryegrass</name>
    <name type="synonym">Lolium perenne subsp. multiflorum</name>
    <dbReference type="NCBI Taxonomy" id="4521"/>
    <lineage>
        <taxon>Eukaryota</taxon>
        <taxon>Viridiplantae</taxon>
        <taxon>Streptophyta</taxon>
        <taxon>Embryophyta</taxon>
        <taxon>Tracheophyta</taxon>
        <taxon>Spermatophyta</taxon>
        <taxon>Magnoliopsida</taxon>
        <taxon>Liliopsida</taxon>
        <taxon>Poales</taxon>
        <taxon>Poaceae</taxon>
        <taxon>BOP clade</taxon>
        <taxon>Pooideae</taxon>
        <taxon>Poodae</taxon>
        <taxon>Poeae</taxon>
        <taxon>Poeae Chloroplast Group 2 (Poeae type)</taxon>
        <taxon>Loliodinae</taxon>
        <taxon>Loliinae</taxon>
        <taxon>Lolium</taxon>
    </lineage>
</organism>
<dbReference type="SUPFAM" id="SSF56672">
    <property type="entry name" value="DNA/RNA polymerases"/>
    <property type="match status" value="1"/>
</dbReference>
<keyword evidence="6" id="KW-0695">RNA-directed DNA polymerase</keyword>
<keyword evidence="9" id="KW-1185">Reference proteome</keyword>
<keyword evidence="5" id="KW-0378">Hydrolase</keyword>
<keyword evidence="4" id="KW-0255">Endonuclease</keyword>
<dbReference type="Gene3D" id="3.30.70.270">
    <property type="match status" value="2"/>
</dbReference>
<gene>
    <name evidence="8" type="ORF">QYE76_021374</name>
</gene>
<evidence type="ECO:0000256" key="1">
    <source>
        <dbReference type="ARBA" id="ARBA00022679"/>
    </source>
</evidence>
<dbReference type="FunFam" id="3.30.70.270:FF:000026">
    <property type="entry name" value="Transposon Ty3-G Gag-Pol polyprotein"/>
    <property type="match status" value="1"/>
</dbReference>
<keyword evidence="2" id="KW-0548">Nucleotidyltransferase</keyword>
<evidence type="ECO:0000256" key="2">
    <source>
        <dbReference type="ARBA" id="ARBA00022695"/>
    </source>
</evidence>
<evidence type="ECO:0000313" key="8">
    <source>
        <dbReference type="EMBL" id="KAK1615857.1"/>
    </source>
</evidence>
<evidence type="ECO:0000256" key="6">
    <source>
        <dbReference type="ARBA" id="ARBA00022918"/>
    </source>
</evidence>